<evidence type="ECO:0000259" key="2">
    <source>
        <dbReference type="Pfam" id="PF18145"/>
    </source>
</evidence>
<dbReference type="NCBIfam" id="NF033611">
    <property type="entry name" value="SAVED"/>
    <property type="match status" value="1"/>
</dbReference>
<dbReference type="EMBL" id="PDGH01000146">
    <property type="protein sequence ID" value="POB42021.1"/>
    <property type="molecule type" value="Genomic_DNA"/>
</dbReference>
<evidence type="ECO:0000313" key="5">
    <source>
        <dbReference type="Proteomes" id="UP000237466"/>
    </source>
</evidence>
<dbReference type="AlphaFoldDB" id="A0A2S3QVW5"/>
<evidence type="ECO:0000256" key="1">
    <source>
        <dbReference type="SAM" id="Phobius"/>
    </source>
</evidence>
<feature type="domain" description="SAVED-fused 2TM effector" evidence="3">
    <location>
        <begin position="2"/>
        <end position="154"/>
    </location>
</feature>
<dbReference type="Pfam" id="PF18303">
    <property type="entry name" value="Saf_2TM"/>
    <property type="match status" value="1"/>
</dbReference>
<keyword evidence="1" id="KW-0812">Transmembrane</keyword>
<dbReference type="RefSeq" id="WP_069504163.1">
    <property type="nucleotide sequence ID" value="NZ_PDGH01000146.1"/>
</dbReference>
<feature type="transmembrane region" description="Helical" evidence="1">
    <location>
        <begin position="21"/>
        <end position="43"/>
    </location>
</feature>
<keyword evidence="1" id="KW-0472">Membrane</keyword>
<accession>A0A2S3QVW5</accession>
<dbReference type="Pfam" id="PF18145">
    <property type="entry name" value="SAVED"/>
    <property type="match status" value="1"/>
</dbReference>
<sequence>MNLLTYIVVQTINWLFRKRSPALLIFRTGAYFFPITLMGGVAFNVQYVTASQLISLDVAGSDVPALLVSIGFYFSILLMATGLAWEIVRSVIEHRQLAKQIVFAIEQRGLVNTSDSPLSEHVQKKYKGRNISNTVIDIRDSFANGTVSQPKLALKKFLNLEHSIEERRNSVAAEDFHIVYGGLVPVPFAFLSGYLLDDESHIEVLDWDRQLSSWKELDPISDDNEKFEKTIKHADSKESIVLAVSFSYPVDEKAIDLCFPKMPQIHLKLREKRFDNHWSSKKQSRLAYDVIEEVKNLMEEGYNDIHLVLASQNSVAFKFGQAYDRRNLPHITIYQYEKDNKIPYPWGVSITNLPHAEPSIRLTEFNDDLEQAV</sequence>
<feature type="transmembrane region" description="Helical" evidence="1">
    <location>
        <begin position="63"/>
        <end position="85"/>
    </location>
</feature>
<dbReference type="Proteomes" id="UP000237466">
    <property type="component" value="Unassembled WGS sequence"/>
</dbReference>
<reference evidence="4 5" key="1">
    <citation type="journal article" date="2018" name="Front. Microbiol.">
        <title>Phylogeny of Vibrio vulnificus from the Analysis of the Core-Genome: Implications for Intra-Species Taxonomy.</title>
        <authorList>
            <person name="Roig F.J."/>
            <person name="Gonzalez-Candelas F."/>
            <person name="Sanjuan E."/>
            <person name="Fouz B."/>
            <person name="Feil E.J."/>
            <person name="Llorens C."/>
            <person name="Baker-Austin C."/>
            <person name="Oliver J.D."/>
            <person name="Danin-Poleg Y."/>
            <person name="Gibas C.J."/>
            <person name="Kashi Y."/>
            <person name="Gulig P.A."/>
            <person name="Morrison S.S."/>
            <person name="Amaro C."/>
        </authorList>
    </citation>
    <scope>NUCLEOTIDE SEQUENCE [LARGE SCALE GENOMIC DNA]</scope>
    <source>
        <strain evidence="4 5">CECT4608</strain>
    </source>
</reference>
<feature type="domain" description="SMODS-associated and fused to various effectors" evidence="2">
    <location>
        <begin position="171"/>
        <end position="350"/>
    </location>
</feature>
<evidence type="ECO:0000259" key="3">
    <source>
        <dbReference type="Pfam" id="PF18303"/>
    </source>
</evidence>
<name>A0A2S3QVW5_VIBVL</name>
<gene>
    <name evidence="4" type="ORF">CRN52_23865</name>
</gene>
<comment type="caution">
    <text evidence="4">The sequence shown here is derived from an EMBL/GenBank/DDBJ whole genome shotgun (WGS) entry which is preliminary data.</text>
</comment>
<evidence type="ECO:0000313" key="4">
    <source>
        <dbReference type="EMBL" id="POB42021.1"/>
    </source>
</evidence>
<protein>
    <submittedName>
        <fullName evidence="4">2-methylthioadenine synthetase</fullName>
    </submittedName>
</protein>
<keyword evidence="1" id="KW-1133">Transmembrane helix</keyword>
<dbReference type="InterPro" id="IPR041167">
    <property type="entry name" value="Saf_2TM"/>
</dbReference>
<dbReference type="InterPro" id="IPR040836">
    <property type="entry name" value="SAVED"/>
</dbReference>
<organism evidence="4 5">
    <name type="scientific">Vibrio vulnificus</name>
    <dbReference type="NCBI Taxonomy" id="672"/>
    <lineage>
        <taxon>Bacteria</taxon>
        <taxon>Pseudomonadati</taxon>
        <taxon>Pseudomonadota</taxon>
        <taxon>Gammaproteobacteria</taxon>
        <taxon>Vibrionales</taxon>
        <taxon>Vibrionaceae</taxon>
        <taxon>Vibrio</taxon>
    </lineage>
</organism>
<proteinExistence type="predicted"/>